<evidence type="ECO:0000313" key="8">
    <source>
        <dbReference type="EMBL" id="SDU63277.1"/>
    </source>
</evidence>
<dbReference type="AlphaFoldDB" id="A0A1H2K3J5"/>
<keyword evidence="9" id="KW-1185">Reference proteome</keyword>
<dbReference type="InterPro" id="IPR008928">
    <property type="entry name" value="6-hairpin_glycosidase_sf"/>
</dbReference>
<dbReference type="InterPro" id="IPR035396">
    <property type="entry name" value="Bac_rhamnosid6H"/>
</dbReference>
<accession>A0A1H2K3J5</accession>
<dbReference type="PANTHER" id="PTHR33307:SF6">
    <property type="entry name" value="ALPHA-RHAMNOSIDASE (EUROFUNG)-RELATED"/>
    <property type="match status" value="1"/>
</dbReference>
<protein>
    <recommendedName>
        <fullName evidence="2">alpha-L-rhamnosidase</fullName>
        <ecNumber evidence="2">3.2.1.40</ecNumber>
    </recommendedName>
</protein>
<keyword evidence="3" id="KW-0378">Hydrolase</keyword>
<dbReference type="Gene3D" id="2.60.120.260">
    <property type="entry name" value="Galactose-binding domain-like"/>
    <property type="match status" value="2"/>
</dbReference>
<dbReference type="PANTHER" id="PTHR33307">
    <property type="entry name" value="ALPHA-RHAMNOSIDASE (EUROFUNG)"/>
    <property type="match status" value="1"/>
</dbReference>
<gene>
    <name evidence="8" type="ORF">SAMN04488563_3387</name>
</gene>
<dbReference type="Pfam" id="PF08531">
    <property type="entry name" value="Bac_rhamnosid_N"/>
    <property type="match status" value="1"/>
</dbReference>
<dbReference type="InterPro" id="IPR013783">
    <property type="entry name" value="Ig-like_fold"/>
</dbReference>
<dbReference type="Pfam" id="PF05592">
    <property type="entry name" value="Bac_rhamnosid"/>
    <property type="match status" value="1"/>
</dbReference>
<feature type="domain" description="Alpha-L-rhamnosidase concanavalin-like" evidence="4">
    <location>
        <begin position="318"/>
        <end position="415"/>
    </location>
</feature>
<dbReference type="InterPro" id="IPR035398">
    <property type="entry name" value="Bac_rhamnosid_C"/>
</dbReference>
<evidence type="ECO:0000313" key="9">
    <source>
        <dbReference type="Proteomes" id="UP000182977"/>
    </source>
</evidence>
<dbReference type="STRING" id="419479.SAMN04488563_3387"/>
<feature type="domain" description="Alpha-L-rhamnosidase six-hairpin glycosidase" evidence="6">
    <location>
        <begin position="420"/>
        <end position="766"/>
    </location>
</feature>
<dbReference type="Pfam" id="PF17390">
    <property type="entry name" value="Bac_rhamnosid_C"/>
    <property type="match status" value="1"/>
</dbReference>
<evidence type="ECO:0000256" key="2">
    <source>
        <dbReference type="ARBA" id="ARBA00012652"/>
    </source>
</evidence>
<dbReference type="GO" id="GO:0030596">
    <property type="term" value="F:alpha-L-rhamnosidase activity"/>
    <property type="evidence" value="ECO:0007669"/>
    <property type="project" value="UniProtKB-EC"/>
</dbReference>
<evidence type="ECO:0000259" key="7">
    <source>
        <dbReference type="Pfam" id="PF17390"/>
    </source>
</evidence>
<feature type="domain" description="Alpha-L-rhamnosidase C-terminal" evidence="7">
    <location>
        <begin position="768"/>
        <end position="840"/>
    </location>
</feature>
<dbReference type="RefSeq" id="WP_197683691.1">
    <property type="nucleotide sequence ID" value="NZ_KQ061224.1"/>
</dbReference>
<proteinExistence type="predicted"/>
<evidence type="ECO:0000256" key="3">
    <source>
        <dbReference type="ARBA" id="ARBA00022801"/>
    </source>
</evidence>
<dbReference type="InterPro" id="IPR012341">
    <property type="entry name" value="6hp_glycosidase-like_sf"/>
</dbReference>
<dbReference type="PIRSF" id="PIRSF010631">
    <property type="entry name" value="A-rhamnsds"/>
    <property type="match status" value="1"/>
</dbReference>
<comment type="catalytic activity">
    <reaction evidence="1">
        <text>Hydrolysis of terminal non-reducing alpha-L-rhamnose residues in alpha-L-rhamnosides.</text>
        <dbReference type="EC" id="3.2.1.40"/>
    </reaction>
</comment>
<reference evidence="9" key="1">
    <citation type="submission" date="2016-10" db="EMBL/GenBank/DDBJ databases">
        <authorList>
            <person name="Varghese N."/>
            <person name="Submissions S."/>
        </authorList>
    </citation>
    <scope>NUCLEOTIDE SEQUENCE [LARGE SCALE GENOMIC DNA]</scope>
    <source>
        <strain evidence="9">DSM 45079</strain>
    </source>
</reference>
<dbReference type="EC" id="3.2.1.40" evidence="2"/>
<name>A0A1H2K3J5_9ACTN</name>
<evidence type="ECO:0000259" key="6">
    <source>
        <dbReference type="Pfam" id="PF17389"/>
    </source>
</evidence>
<dbReference type="Pfam" id="PF25788">
    <property type="entry name" value="Ig_Rha78A_N"/>
    <property type="match status" value="1"/>
</dbReference>
<evidence type="ECO:0000256" key="1">
    <source>
        <dbReference type="ARBA" id="ARBA00001445"/>
    </source>
</evidence>
<feature type="domain" description="Bacterial alpha-L-rhamnosidase N-terminal" evidence="5">
    <location>
        <begin position="149"/>
        <end position="280"/>
    </location>
</feature>
<dbReference type="InterPro" id="IPR008902">
    <property type="entry name" value="Rhamnosid_concanavalin"/>
</dbReference>
<dbReference type="Gene3D" id="2.60.40.10">
    <property type="entry name" value="Immunoglobulins"/>
    <property type="match status" value="1"/>
</dbReference>
<evidence type="ECO:0000259" key="4">
    <source>
        <dbReference type="Pfam" id="PF05592"/>
    </source>
</evidence>
<dbReference type="EMBL" id="LT629791">
    <property type="protein sequence ID" value="SDU63277.1"/>
    <property type="molecule type" value="Genomic_DNA"/>
</dbReference>
<dbReference type="Proteomes" id="UP000182977">
    <property type="component" value="Chromosome I"/>
</dbReference>
<dbReference type="Gene3D" id="2.60.420.10">
    <property type="entry name" value="Maltose phosphorylase, domain 3"/>
    <property type="match status" value="1"/>
</dbReference>
<sequence length="938" mass="102563">MNGSETTAAESGSGSVRVENVRFEHLDRSLGCGVSMPRLSWQISTDDPEWQQKAYEVRLDGGRTVHRPSEDQVLVDWPFEPLESRTRARVEVRVSAGASWSAWSQPATVEIGLLSSEDWSARFIRPSTIGTVDRPAPILSRRLVAGPGVAAGRLYVTAHGVYRARLNGHEVGDDVLAPGWSSYGHRLCYQTYDVTRLLRDGDNVLEVLLGNGWYRGRFLDQTMPSRGYGDGLALLAQLEVTYASGAVDVIATDRRWSARESGVLENDLYDGQYTDLRRLDRAEDTVDELEETLDRLVAPDGPPVRPTGVRPAVDVWTSPSGRTLVDFGQNLVGWVRLRVNGPVAGQRVVVRHAEVLEDGELCTRTLRSARATDTYVLDDADDVVLEPALTFHGFRYAEISGLEPLRAADVEAVVVGTDLRRTGWFSCSDPDLERLHENVVWSARGNFLSIPSDCPQRDERLGWTGDLQVFAPTATFLFDSGGFLTSWLADLAADQHADGTVPVVVPNVLPDDSPAVAAWSDAATIVPWVLYQAYGDKGLLARQFESMKRWVDKVVTLAPDGLWVGGFQFGDWLDPTPSARKAGEARADPDVIATAYLVHSAQIVAQTARVLGDLAVADEYQELATRTREAFVREYVTPAGRIVSDAPTAYALALEFGLLPAEEQRRRAGARLADLVRAGGFRVATGFLGTPLVTAALTSAGQVDLAYRLLLERGCPSWLHTVEMGATTIWERWDSMRSDGSVNVSEMTSFNHYAYGAVADWLHRSVAGLAPAAPGYREVTVRPELHQRLTSASARLLTPYGETSAGWERRDGRVRIDVVIPPGSRATVHLPDGQTLSVDHGRHTFTTADPCARTLTGQLRSVRDLLDSSLLWGRVTSTLVDAGVASDAAEVAAWCAPYLDAPVDGLPGYLSRRNDVAPDVRQALRELVEEHASQPGSR</sequence>
<dbReference type="InterPro" id="IPR016007">
    <property type="entry name" value="Alpha_rhamnosid"/>
</dbReference>
<dbReference type="InterPro" id="IPR013737">
    <property type="entry name" value="Bac_rhamnosid_N"/>
</dbReference>
<dbReference type="Gene3D" id="1.50.10.10">
    <property type="match status" value="1"/>
</dbReference>
<dbReference type="Pfam" id="PF17389">
    <property type="entry name" value="Bac_rhamnosid6H"/>
    <property type="match status" value="1"/>
</dbReference>
<evidence type="ECO:0000259" key="5">
    <source>
        <dbReference type="Pfam" id="PF08531"/>
    </source>
</evidence>
<dbReference type="GO" id="GO:0005975">
    <property type="term" value="P:carbohydrate metabolic process"/>
    <property type="evidence" value="ECO:0007669"/>
    <property type="project" value="InterPro"/>
</dbReference>
<organism evidence="8 9">
    <name type="scientific">Jiangella alkaliphila</name>
    <dbReference type="NCBI Taxonomy" id="419479"/>
    <lineage>
        <taxon>Bacteria</taxon>
        <taxon>Bacillati</taxon>
        <taxon>Actinomycetota</taxon>
        <taxon>Actinomycetes</taxon>
        <taxon>Jiangellales</taxon>
        <taxon>Jiangellaceae</taxon>
        <taxon>Jiangella</taxon>
    </lineage>
</organism>
<dbReference type="SUPFAM" id="SSF48208">
    <property type="entry name" value="Six-hairpin glycosidases"/>
    <property type="match status" value="1"/>
</dbReference>